<evidence type="ECO:0008006" key="5">
    <source>
        <dbReference type="Google" id="ProtNLM"/>
    </source>
</evidence>
<evidence type="ECO:0000313" key="4">
    <source>
        <dbReference type="Proteomes" id="UP000054383"/>
    </source>
</evidence>
<dbReference type="OMA" id="HNKGAQK"/>
<name>A0A0U1LRF8_TALIS</name>
<proteinExistence type="predicted"/>
<dbReference type="STRING" id="28573.A0A0U1LRF8"/>
<feature type="compositionally biased region" description="Acidic residues" evidence="2">
    <location>
        <begin position="143"/>
        <end position="152"/>
    </location>
</feature>
<keyword evidence="4" id="KW-1185">Reference proteome</keyword>
<feature type="compositionally biased region" description="Basic and acidic residues" evidence="2">
    <location>
        <begin position="318"/>
        <end position="343"/>
    </location>
</feature>
<evidence type="ECO:0000313" key="3">
    <source>
        <dbReference type="EMBL" id="CRG85993.1"/>
    </source>
</evidence>
<dbReference type="PANTHER" id="PTHR15885">
    <property type="entry name" value="COILED-COIL DOMAIN-CONTAINING PROTEIN 174"/>
    <property type="match status" value="1"/>
</dbReference>
<feature type="region of interest" description="Disordered" evidence="2">
    <location>
        <begin position="46"/>
        <end position="75"/>
    </location>
</feature>
<gene>
    <name evidence="3" type="ORF">PISL3812_02996</name>
</gene>
<dbReference type="AlphaFoldDB" id="A0A0U1LRF8"/>
<feature type="region of interest" description="Disordered" evidence="2">
    <location>
        <begin position="135"/>
        <end position="289"/>
    </location>
</feature>
<feature type="region of interest" description="Disordered" evidence="2">
    <location>
        <begin position="1"/>
        <end position="32"/>
    </location>
</feature>
<feature type="region of interest" description="Disordered" evidence="2">
    <location>
        <begin position="318"/>
        <end position="352"/>
    </location>
</feature>
<feature type="compositionally biased region" description="Low complexity" evidence="2">
    <location>
        <begin position="259"/>
        <end position="269"/>
    </location>
</feature>
<dbReference type="PANTHER" id="PTHR15885:SF1">
    <property type="entry name" value="COILED-COIL DOMAIN-CONTAINING PROTEIN 174"/>
    <property type="match status" value="1"/>
</dbReference>
<feature type="compositionally biased region" description="Basic and acidic residues" evidence="2">
    <location>
        <begin position="166"/>
        <end position="178"/>
    </location>
</feature>
<dbReference type="GO" id="GO:0005634">
    <property type="term" value="C:nucleus"/>
    <property type="evidence" value="ECO:0007669"/>
    <property type="project" value="TreeGrafter"/>
</dbReference>
<sequence length="367" mass="41210">MTSKQQTASSSSSLYGIQRSKQSASKKDLTSSSTLAFTTHLSSLISKDAAATTQSSSSSGRGRTRPSKGSKPDIFAVHNKGALKRAAADEAEDVHGALRQVHQSSDIVGQVDAATLQRSRRRMEEKAHIYEDLKKGYHLAEGESSDEDDDVAAGDSRVSKMRRRERNALVDFDRKWAEQEQNEDEDGDDDEETGSMVDYEDEFGRTRRGTKAEAAQAARARRQLENDEAVDETSKSRPARPSNLIHGEAIQSQAFNPDAAMASQMAALAARRDRSATPPEQAHYDAEAEVRTRGTGFYKFSADEKTREREMEELLKTRRETEREREVRGERKAERDRLKEERRRKVHELRSKHHAERFLKGLSVDLG</sequence>
<organism evidence="3 4">
    <name type="scientific">Talaromyces islandicus</name>
    <name type="common">Penicillium islandicum</name>
    <dbReference type="NCBI Taxonomy" id="28573"/>
    <lineage>
        <taxon>Eukaryota</taxon>
        <taxon>Fungi</taxon>
        <taxon>Dikarya</taxon>
        <taxon>Ascomycota</taxon>
        <taxon>Pezizomycotina</taxon>
        <taxon>Eurotiomycetes</taxon>
        <taxon>Eurotiomycetidae</taxon>
        <taxon>Eurotiales</taxon>
        <taxon>Trichocomaceae</taxon>
        <taxon>Talaromyces</taxon>
        <taxon>Talaromyces sect. Islandici</taxon>
    </lineage>
</organism>
<reference evidence="3 4" key="1">
    <citation type="submission" date="2015-04" db="EMBL/GenBank/DDBJ databases">
        <authorList>
            <person name="Syromyatnikov M.Y."/>
            <person name="Popov V.N."/>
        </authorList>
    </citation>
    <scope>NUCLEOTIDE SEQUENCE [LARGE SCALE GENOMIC DNA]</scope>
    <source>
        <strain evidence="3">WF-38-12</strain>
    </source>
</reference>
<dbReference type="Proteomes" id="UP000054383">
    <property type="component" value="Unassembled WGS sequence"/>
</dbReference>
<keyword evidence="1" id="KW-0175">Coiled coil</keyword>
<feature type="compositionally biased region" description="Acidic residues" evidence="2">
    <location>
        <begin position="180"/>
        <end position="201"/>
    </location>
</feature>
<accession>A0A0U1LRF8</accession>
<dbReference type="InterPro" id="IPR025066">
    <property type="entry name" value="CCDC174-like"/>
</dbReference>
<evidence type="ECO:0000256" key="1">
    <source>
        <dbReference type="ARBA" id="ARBA00023054"/>
    </source>
</evidence>
<protein>
    <recommendedName>
        <fullName evidence="5">Coiled-coil domain-containing protein 174</fullName>
    </recommendedName>
</protein>
<dbReference type="OrthoDB" id="333551at2759"/>
<feature type="compositionally biased region" description="Low complexity" evidence="2">
    <location>
        <begin position="46"/>
        <end position="61"/>
    </location>
</feature>
<dbReference type="Pfam" id="PF13300">
    <property type="entry name" value="DUF4078"/>
    <property type="match status" value="1"/>
</dbReference>
<dbReference type="EMBL" id="CVMT01000002">
    <property type="protein sequence ID" value="CRG85993.1"/>
    <property type="molecule type" value="Genomic_DNA"/>
</dbReference>
<evidence type="ECO:0000256" key="2">
    <source>
        <dbReference type="SAM" id="MobiDB-lite"/>
    </source>
</evidence>